<dbReference type="InterPro" id="IPR013740">
    <property type="entry name" value="Redoxin"/>
</dbReference>
<dbReference type="InterPro" id="IPR013766">
    <property type="entry name" value="Thioredoxin_domain"/>
</dbReference>
<reference evidence="3" key="1">
    <citation type="journal article" date="2019" name="Int. J. Syst. Evol. Microbiol.">
        <title>The Global Catalogue of Microorganisms (GCM) 10K type strain sequencing project: providing services to taxonomists for standard genome sequencing and annotation.</title>
        <authorList>
            <consortium name="The Broad Institute Genomics Platform"/>
            <consortium name="The Broad Institute Genome Sequencing Center for Infectious Disease"/>
            <person name="Wu L."/>
            <person name="Ma J."/>
        </authorList>
    </citation>
    <scope>NUCLEOTIDE SEQUENCE [LARGE SCALE GENOMIC DNA]</scope>
    <source>
        <strain evidence="3">JCM 18287</strain>
    </source>
</reference>
<dbReference type="PANTHER" id="PTHR42852">
    <property type="entry name" value="THIOL:DISULFIDE INTERCHANGE PROTEIN DSBE"/>
    <property type="match status" value="1"/>
</dbReference>
<dbReference type="Proteomes" id="UP001501692">
    <property type="component" value="Unassembled WGS sequence"/>
</dbReference>
<dbReference type="EMBL" id="BAABJK010000011">
    <property type="protein sequence ID" value="GAA4976573.1"/>
    <property type="molecule type" value="Genomic_DNA"/>
</dbReference>
<dbReference type="Pfam" id="PF08534">
    <property type="entry name" value="Redoxin"/>
    <property type="match status" value="1"/>
</dbReference>
<accession>A0ABP9HRQ7</accession>
<evidence type="ECO:0000313" key="2">
    <source>
        <dbReference type="EMBL" id="GAA4976573.1"/>
    </source>
</evidence>
<dbReference type="CDD" id="cd02966">
    <property type="entry name" value="TlpA_like_family"/>
    <property type="match status" value="1"/>
</dbReference>
<evidence type="ECO:0000313" key="3">
    <source>
        <dbReference type="Proteomes" id="UP001501692"/>
    </source>
</evidence>
<dbReference type="RefSeq" id="WP_345170227.1">
    <property type="nucleotide sequence ID" value="NZ_BAABJK010000011.1"/>
</dbReference>
<keyword evidence="3" id="KW-1185">Reference proteome</keyword>
<comment type="caution">
    <text evidence="2">The sequence shown here is derived from an EMBL/GenBank/DDBJ whole genome shotgun (WGS) entry which is preliminary data.</text>
</comment>
<organism evidence="2 3">
    <name type="scientific">Algibacter aquimarinus</name>
    <dbReference type="NCBI Taxonomy" id="1136748"/>
    <lineage>
        <taxon>Bacteria</taxon>
        <taxon>Pseudomonadati</taxon>
        <taxon>Bacteroidota</taxon>
        <taxon>Flavobacteriia</taxon>
        <taxon>Flavobacteriales</taxon>
        <taxon>Flavobacteriaceae</taxon>
        <taxon>Algibacter</taxon>
    </lineage>
</organism>
<protein>
    <recommendedName>
        <fullName evidence="1">Thioredoxin domain-containing protein</fullName>
    </recommendedName>
</protein>
<dbReference type="InterPro" id="IPR036249">
    <property type="entry name" value="Thioredoxin-like_sf"/>
</dbReference>
<dbReference type="Gene3D" id="3.40.30.10">
    <property type="entry name" value="Glutaredoxin"/>
    <property type="match status" value="1"/>
</dbReference>
<sequence>MFKTKIKKSNIIYLIVIVLFLIPQSRQYLQVLIHKGLAMFVPSAIDKSEQIVLTESDYNWSLKNKNDEVFNFKETKGKVVLVNFWATWCPPCIAEMPSIQSLHNDYKDKIEFVLISDEEFLEINAFLKKKAYSFNVYNPITDLPEIFDVVSIPRTFLIDKNGHIVMDETGAVNWNSESIREIINKLLL</sequence>
<feature type="domain" description="Thioredoxin" evidence="1">
    <location>
        <begin position="42"/>
        <end position="188"/>
    </location>
</feature>
<dbReference type="PANTHER" id="PTHR42852:SF13">
    <property type="entry name" value="PROTEIN DIPZ"/>
    <property type="match status" value="1"/>
</dbReference>
<dbReference type="SUPFAM" id="SSF52833">
    <property type="entry name" value="Thioredoxin-like"/>
    <property type="match status" value="1"/>
</dbReference>
<proteinExistence type="predicted"/>
<dbReference type="PROSITE" id="PS51352">
    <property type="entry name" value="THIOREDOXIN_2"/>
    <property type="match status" value="1"/>
</dbReference>
<dbReference type="InterPro" id="IPR050553">
    <property type="entry name" value="Thioredoxin_ResA/DsbE_sf"/>
</dbReference>
<name>A0ABP9HRQ7_9FLAO</name>
<gene>
    <name evidence="2" type="ORF">GCM10023315_29250</name>
</gene>
<evidence type="ECO:0000259" key="1">
    <source>
        <dbReference type="PROSITE" id="PS51352"/>
    </source>
</evidence>